<keyword evidence="7" id="KW-0756">Sterol biosynthesis</keyword>
<comment type="function">
    <text evidence="12">Catalyzes the methyl transfer from S-adenosyl-methionine to the methylene group of 24-methylene lophenol to form 24-ethylidene lophenol.</text>
</comment>
<dbReference type="SUPFAM" id="SSF53335">
    <property type="entry name" value="S-adenosyl-L-methionine-dependent methyltransferases"/>
    <property type="match status" value="1"/>
</dbReference>
<evidence type="ECO:0000256" key="8">
    <source>
        <dbReference type="ARBA" id="ARBA00023098"/>
    </source>
</evidence>
<dbReference type="OrthoDB" id="4310724at2759"/>
<dbReference type="Pfam" id="PF08241">
    <property type="entry name" value="Methyltransf_11"/>
    <property type="match status" value="1"/>
</dbReference>
<evidence type="ECO:0000256" key="2">
    <source>
        <dbReference type="ARBA" id="ARBA00022516"/>
    </source>
</evidence>
<dbReference type="InterPro" id="IPR013705">
    <property type="entry name" value="Sterol_MeTrfase_C"/>
</dbReference>
<evidence type="ECO:0000256" key="5">
    <source>
        <dbReference type="ARBA" id="ARBA00022691"/>
    </source>
</evidence>
<dbReference type="Gene3D" id="3.40.50.150">
    <property type="entry name" value="Vaccinia Virus protein VP39"/>
    <property type="match status" value="1"/>
</dbReference>
<evidence type="ECO:0000256" key="3">
    <source>
        <dbReference type="ARBA" id="ARBA00022603"/>
    </source>
</evidence>
<dbReference type="KEGG" id="csv:101220177"/>
<dbReference type="InterPro" id="IPR030384">
    <property type="entry name" value="MeTrfase_SMT"/>
</dbReference>
<comment type="catalytic activity">
    <reaction evidence="11">
        <text>24-methylidenelophenol + S-adenosyl-L-methionine = (Z)-24-ethylidenelophenol + S-adenosyl-L-homocysteine + H(+)</text>
        <dbReference type="Rhea" id="RHEA:21044"/>
        <dbReference type="ChEBI" id="CHEBI:15378"/>
        <dbReference type="ChEBI" id="CHEBI:29107"/>
        <dbReference type="ChEBI" id="CHEBI:33203"/>
        <dbReference type="ChEBI" id="CHEBI:57856"/>
        <dbReference type="ChEBI" id="CHEBI:59789"/>
        <dbReference type="EC" id="2.1.1.143"/>
    </reaction>
</comment>
<keyword evidence="5 13" id="KW-0949">S-adenosyl-L-methionine</keyword>
<evidence type="ECO:0000256" key="14">
    <source>
        <dbReference type="RuleBase" id="RU362025"/>
    </source>
</evidence>
<dbReference type="PANTHER" id="PTHR44742">
    <property type="match status" value="1"/>
</dbReference>
<reference evidence="17 18" key="1">
    <citation type="journal article" date="2009" name="Nat. Genet.">
        <title>The genome of the cucumber, Cucumis sativus L.</title>
        <authorList>
            <person name="Huang S."/>
            <person name="Li R."/>
            <person name="Zhang Z."/>
            <person name="Li L."/>
            <person name="Gu X."/>
            <person name="Fan W."/>
            <person name="Lucas W.J."/>
            <person name="Wang X."/>
            <person name="Xie B."/>
            <person name="Ni P."/>
            <person name="Ren Y."/>
            <person name="Zhu H."/>
            <person name="Li J."/>
            <person name="Lin K."/>
            <person name="Jin W."/>
            <person name="Fei Z."/>
            <person name="Li G."/>
            <person name="Staub J."/>
            <person name="Kilian A."/>
            <person name="van der Vossen E.A."/>
            <person name="Wu Y."/>
            <person name="Guo J."/>
            <person name="He J."/>
            <person name="Jia Z."/>
            <person name="Ren Y."/>
            <person name="Tian G."/>
            <person name="Lu Y."/>
            <person name="Ruan J."/>
            <person name="Qian W."/>
            <person name="Wang M."/>
            <person name="Huang Q."/>
            <person name="Li B."/>
            <person name="Xuan Z."/>
            <person name="Cao J."/>
            <person name="Asan"/>
            <person name="Wu Z."/>
            <person name="Zhang J."/>
            <person name="Cai Q."/>
            <person name="Bai Y."/>
            <person name="Zhao B."/>
            <person name="Han Y."/>
            <person name="Li Y."/>
            <person name="Li X."/>
            <person name="Wang S."/>
            <person name="Shi Q."/>
            <person name="Liu S."/>
            <person name="Cho W.K."/>
            <person name="Kim J.Y."/>
            <person name="Xu Y."/>
            <person name="Heller-Uszynska K."/>
            <person name="Miao H."/>
            <person name="Cheng Z."/>
            <person name="Zhang S."/>
            <person name="Wu J."/>
            <person name="Yang Y."/>
            <person name="Kang H."/>
            <person name="Li M."/>
            <person name="Liang H."/>
            <person name="Ren X."/>
            <person name="Shi Z."/>
            <person name="Wen M."/>
            <person name="Jian M."/>
            <person name="Yang H."/>
            <person name="Zhang G."/>
            <person name="Yang Z."/>
            <person name="Chen R."/>
            <person name="Liu S."/>
            <person name="Li J."/>
            <person name="Ma L."/>
            <person name="Liu H."/>
            <person name="Zhou Y."/>
            <person name="Zhao J."/>
            <person name="Fang X."/>
            <person name="Li G."/>
            <person name="Fang L."/>
            <person name="Li Y."/>
            <person name="Liu D."/>
            <person name="Zheng H."/>
            <person name="Zhang Y."/>
            <person name="Qin N."/>
            <person name="Li Z."/>
            <person name="Yang G."/>
            <person name="Yang S."/>
            <person name="Bolund L."/>
            <person name="Kristiansen K."/>
            <person name="Zheng H."/>
            <person name="Li S."/>
            <person name="Zhang X."/>
            <person name="Yang H."/>
            <person name="Wang J."/>
            <person name="Sun R."/>
            <person name="Zhang B."/>
            <person name="Jiang S."/>
            <person name="Wang J."/>
            <person name="Du Y."/>
            <person name="Li S."/>
        </authorList>
    </citation>
    <scope>NUCLEOTIDE SEQUENCE [LARGE SCALE GENOMIC DNA]</scope>
    <source>
        <strain evidence="18">cv. 9930</strain>
    </source>
</reference>
<dbReference type="STRING" id="3659.A0A0A0LJ82"/>
<evidence type="ECO:0000256" key="15">
    <source>
        <dbReference type="SAM" id="Phobius"/>
    </source>
</evidence>
<evidence type="ECO:0000256" key="4">
    <source>
        <dbReference type="ARBA" id="ARBA00022679"/>
    </source>
</evidence>
<evidence type="ECO:0000256" key="6">
    <source>
        <dbReference type="ARBA" id="ARBA00022955"/>
    </source>
</evidence>
<keyword evidence="15" id="KW-0472">Membrane</keyword>
<evidence type="ECO:0000256" key="9">
    <source>
        <dbReference type="ARBA" id="ARBA00023166"/>
    </source>
</evidence>
<gene>
    <name evidence="17" type="ORF">Csa_3G875420</name>
</gene>
<comment type="similarity">
    <text evidence="13 14">Belongs to the class I-like SAM-binding methyltransferase superfamily. Erg6/SMT family.</text>
</comment>
<dbReference type="InterPro" id="IPR029063">
    <property type="entry name" value="SAM-dependent_MTases_sf"/>
</dbReference>
<evidence type="ECO:0000256" key="13">
    <source>
        <dbReference type="PROSITE-ProRule" id="PRU01022"/>
    </source>
</evidence>
<dbReference type="EC" id="2.1.1.-" evidence="14"/>
<evidence type="ECO:0000256" key="11">
    <source>
        <dbReference type="ARBA" id="ARBA00051352"/>
    </source>
</evidence>
<keyword evidence="3 13" id="KW-0489">Methyltransferase</keyword>
<protein>
    <recommendedName>
        <fullName evidence="14">Methyltransferase</fullName>
        <ecNumber evidence="14">2.1.1.-</ecNumber>
    </recommendedName>
</protein>
<dbReference type="GO" id="GO:0030797">
    <property type="term" value="F:24-methylenesterol C-methyltransferase activity"/>
    <property type="evidence" value="ECO:0007669"/>
    <property type="project" value="UniProtKB-EC"/>
</dbReference>
<name>A0A0A0LJ82_CUCSA</name>
<evidence type="ECO:0000256" key="10">
    <source>
        <dbReference type="ARBA" id="ARBA00023221"/>
    </source>
</evidence>
<evidence type="ECO:0000313" key="18">
    <source>
        <dbReference type="Proteomes" id="UP000029981"/>
    </source>
</evidence>
<keyword evidence="6" id="KW-0752">Steroid biosynthesis</keyword>
<keyword evidence="4 13" id="KW-0808">Transferase</keyword>
<keyword evidence="2" id="KW-0444">Lipid biosynthesis</keyword>
<sequence>MDSLPFFLTGTLLAAGLYWFFFIYGSAERQGKLAVNLSGGSISSEKIQDKYKQYWSFFRRPEKIETTEKVPDYVDTFYNLVTDIYEWGWGQSFHFARPIPGKTYKEATRLHEEMVADLVKAKPGDRILDVGCGVGGPMRSIAAYSKANVVGITINDYQVQRARLHNRKAGLDSLCEVVCGNFLEMPFSDETFNGAYAIEATCHAPKLEDVYSEIYRVLKPGSLFVSLEWVSTDKYDTANPEHVKIIEEIARGNALPGVKLYSDVAKSAKKVGFEVLKEEDLAKPPALPWWERLKMGRVAYWRNHILVTILATLRIAPKGTLDVHEMLVEAADYLTRSGDAGIFSPMHLIVCRKPESPKTC</sequence>
<reference evidence="17 18" key="2">
    <citation type="journal article" date="2009" name="PLoS ONE">
        <title>An integrated genetic and cytogenetic map of the cucumber genome.</title>
        <authorList>
            <person name="Ren Y."/>
            <person name="Zhang Z."/>
            <person name="Liu J."/>
            <person name="Staub J.E."/>
            <person name="Han Y."/>
            <person name="Cheng Z."/>
            <person name="Li X."/>
            <person name="Lu J."/>
            <person name="Miao H."/>
            <person name="Kang H."/>
            <person name="Xie B."/>
            <person name="Gu X."/>
            <person name="Wang X."/>
            <person name="Du Y."/>
            <person name="Jin W."/>
            <person name="Huang S."/>
        </authorList>
    </citation>
    <scope>NUCLEOTIDE SEQUENCE [LARGE SCALE GENOMIC DNA]</scope>
    <source>
        <strain evidence="18">cv. 9930</strain>
    </source>
</reference>
<keyword evidence="18" id="KW-1185">Reference proteome</keyword>
<keyword evidence="8" id="KW-0443">Lipid metabolism</keyword>
<dbReference type="UniPathway" id="UPA00766"/>
<comment type="pathway">
    <text evidence="1">Steroid biosynthesis; sterol biosynthesis.</text>
</comment>
<dbReference type="EMBL" id="CM002924">
    <property type="protein sequence ID" value="KGN60066.1"/>
    <property type="molecule type" value="Genomic_DNA"/>
</dbReference>
<keyword evidence="10" id="KW-0753">Steroid metabolism</keyword>
<dbReference type="CDD" id="cd02440">
    <property type="entry name" value="AdoMet_MTases"/>
    <property type="match status" value="1"/>
</dbReference>
<feature type="transmembrane region" description="Helical" evidence="15">
    <location>
        <begin position="6"/>
        <end position="24"/>
    </location>
</feature>
<dbReference type="FunFam" id="3.40.50.150:FF:000168">
    <property type="entry name" value="Methyltransferase"/>
    <property type="match status" value="1"/>
</dbReference>
<dbReference type="Gramene" id="KGN60066">
    <property type="protein sequence ID" value="KGN60066"/>
    <property type="gene ID" value="Csa_3G875420"/>
</dbReference>
<dbReference type="PROSITE" id="PS51685">
    <property type="entry name" value="SAM_MT_ERG6_SMT"/>
    <property type="match status" value="1"/>
</dbReference>
<reference evidence="17 18" key="3">
    <citation type="journal article" date="2010" name="BMC Genomics">
        <title>Transcriptome sequencing and comparative analysis of cucumber flowers with different sex types.</title>
        <authorList>
            <person name="Guo S."/>
            <person name="Zheng Y."/>
            <person name="Joung J.G."/>
            <person name="Liu S."/>
            <person name="Zhang Z."/>
            <person name="Crasta O.R."/>
            <person name="Sobral B.W."/>
            <person name="Xu Y."/>
            <person name="Huang S."/>
            <person name="Fei Z."/>
        </authorList>
    </citation>
    <scope>NUCLEOTIDE SEQUENCE [LARGE SCALE GENOMIC DNA]</scope>
    <source>
        <strain evidence="18">cv. 9930</strain>
    </source>
</reference>
<dbReference type="InterPro" id="IPR013216">
    <property type="entry name" value="Methyltransf_11"/>
</dbReference>
<dbReference type="Proteomes" id="UP000029981">
    <property type="component" value="Chromosome 3"/>
</dbReference>
<evidence type="ECO:0000259" key="16">
    <source>
        <dbReference type="PROSITE" id="PS51685"/>
    </source>
</evidence>
<dbReference type="Pfam" id="PF08498">
    <property type="entry name" value="Sterol_MT_C"/>
    <property type="match status" value="1"/>
</dbReference>
<dbReference type="GO" id="GO:0016126">
    <property type="term" value="P:sterol biosynthetic process"/>
    <property type="evidence" value="ECO:0007669"/>
    <property type="project" value="UniProtKB-UniPathway"/>
</dbReference>
<proteinExistence type="inferred from homology"/>
<organism evidence="17 18">
    <name type="scientific">Cucumis sativus</name>
    <name type="common">Cucumber</name>
    <dbReference type="NCBI Taxonomy" id="3659"/>
    <lineage>
        <taxon>Eukaryota</taxon>
        <taxon>Viridiplantae</taxon>
        <taxon>Streptophyta</taxon>
        <taxon>Embryophyta</taxon>
        <taxon>Tracheophyta</taxon>
        <taxon>Spermatophyta</taxon>
        <taxon>Magnoliopsida</taxon>
        <taxon>eudicotyledons</taxon>
        <taxon>Gunneridae</taxon>
        <taxon>Pentapetalae</taxon>
        <taxon>rosids</taxon>
        <taxon>fabids</taxon>
        <taxon>Cucurbitales</taxon>
        <taxon>Cucurbitaceae</taxon>
        <taxon>Benincaseae</taxon>
        <taxon>Cucumis</taxon>
    </lineage>
</organism>
<dbReference type="eggNOG" id="KOG1269">
    <property type="taxonomic scope" value="Eukaryota"/>
</dbReference>
<feature type="domain" description="SAM-dependent methyltransferase Erg6/SMT-type" evidence="16">
    <location>
        <begin position="77"/>
        <end position="354"/>
    </location>
</feature>
<accession>A0A0A0LJ82</accession>
<dbReference type="GO" id="GO:0032259">
    <property type="term" value="P:methylation"/>
    <property type="evidence" value="ECO:0007669"/>
    <property type="project" value="UniProtKB-KW"/>
</dbReference>
<dbReference type="PANTHER" id="PTHR44742:SF2">
    <property type="entry name" value="24-METHYLENESTEROL C-METHYLTRANSFERASE 2"/>
    <property type="match status" value="1"/>
</dbReference>
<reference evidence="17 18" key="4">
    <citation type="journal article" date="2011" name="BMC Genomics">
        <title>RNA-Seq improves annotation of protein-coding genes in the cucumber genome.</title>
        <authorList>
            <person name="Li Z."/>
            <person name="Zhang Z."/>
            <person name="Yan P."/>
            <person name="Huang S."/>
            <person name="Fei Z."/>
            <person name="Lin K."/>
        </authorList>
    </citation>
    <scope>NUCLEOTIDE SEQUENCE [LARGE SCALE GENOMIC DNA]</scope>
    <source>
        <strain evidence="18">cv. 9930</strain>
    </source>
</reference>
<keyword evidence="9" id="KW-1207">Sterol metabolism</keyword>
<keyword evidence="15" id="KW-1133">Transmembrane helix</keyword>
<evidence type="ECO:0000256" key="1">
    <source>
        <dbReference type="ARBA" id="ARBA00004938"/>
    </source>
</evidence>
<dbReference type="OMA" id="EYFQHWD"/>
<evidence type="ECO:0000313" key="17">
    <source>
        <dbReference type="EMBL" id="KGN60066.1"/>
    </source>
</evidence>
<evidence type="ECO:0000256" key="7">
    <source>
        <dbReference type="ARBA" id="ARBA00023011"/>
    </source>
</evidence>
<dbReference type="AlphaFoldDB" id="A0A0A0LJ82"/>
<evidence type="ECO:0000256" key="12">
    <source>
        <dbReference type="ARBA" id="ARBA00057056"/>
    </source>
</evidence>
<keyword evidence="15" id="KW-0812">Transmembrane</keyword>